<reference evidence="1" key="1">
    <citation type="journal article" date="2014" name="Front. Microbiol.">
        <title>High frequency of phylogenetically diverse reductive dehalogenase-homologous genes in deep subseafloor sedimentary metagenomes.</title>
        <authorList>
            <person name="Kawai M."/>
            <person name="Futagami T."/>
            <person name="Toyoda A."/>
            <person name="Takaki Y."/>
            <person name="Nishi S."/>
            <person name="Hori S."/>
            <person name="Arai W."/>
            <person name="Tsubouchi T."/>
            <person name="Morono Y."/>
            <person name="Uchiyama I."/>
            <person name="Ito T."/>
            <person name="Fujiyama A."/>
            <person name="Inagaki F."/>
            <person name="Takami H."/>
        </authorList>
    </citation>
    <scope>NUCLEOTIDE SEQUENCE</scope>
    <source>
        <strain evidence="1">Expedition CK06-06</strain>
    </source>
</reference>
<proteinExistence type="predicted"/>
<name>X0SPK1_9ZZZZ</name>
<sequence length="81" mass="9362">MDHRGAFDPIIGGQNIANFMGYNYHHMCRQIIPDMKSYGLMWKNGNNLSSKLVTTPLLINIYFVIHNTKKNHERNKGAEEL</sequence>
<accession>X0SPK1</accession>
<gene>
    <name evidence="1" type="ORF">S01H1_16586</name>
</gene>
<dbReference type="AlphaFoldDB" id="X0SPK1"/>
<protein>
    <submittedName>
        <fullName evidence="1">Uncharacterized protein</fullName>
    </submittedName>
</protein>
<evidence type="ECO:0000313" key="1">
    <source>
        <dbReference type="EMBL" id="GAF83008.1"/>
    </source>
</evidence>
<comment type="caution">
    <text evidence="1">The sequence shown here is derived from an EMBL/GenBank/DDBJ whole genome shotgun (WGS) entry which is preliminary data.</text>
</comment>
<organism evidence="1">
    <name type="scientific">marine sediment metagenome</name>
    <dbReference type="NCBI Taxonomy" id="412755"/>
    <lineage>
        <taxon>unclassified sequences</taxon>
        <taxon>metagenomes</taxon>
        <taxon>ecological metagenomes</taxon>
    </lineage>
</organism>
<dbReference type="EMBL" id="BARS01008733">
    <property type="protein sequence ID" value="GAF83008.1"/>
    <property type="molecule type" value="Genomic_DNA"/>
</dbReference>